<dbReference type="Gene3D" id="2.70.98.70">
    <property type="match status" value="1"/>
</dbReference>
<dbReference type="PANTHER" id="PTHR15532:SF5">
    <property type="entry name" value="SULFOTRANSFERASE DOMAIN-CONTAINING PROTEIN"/>
    <property type="match status" value="1"/>
</dbReference>
<keyword evidence="6" id="KW-0472">Membrane</keyword>
<reference evidence="14" key="1">
    <citation type="journal article" date="2017" name="Genome Announc.">
        <title>Draft Genome Sequence of Terrimicrobium sacchariphilum NM-5T, a Facultative Anaerobic Soil Bacterium of the Class Spartobacteria.</title>
        <authorList>
            <person name="Qiu Y.L."/>
            <person name="Tourlousse D.M."/>
            <person name="Matsuura N."/>
            <person name="Ohashi A."/>
            <person name="Sekiguchi Y."/>
        </authorList>
    </citation>
    <scope>NUCLEOTIDE SEQUENCE [LARGE SCALE GENOMIC DNA]</scope>
    <source>
        <strain evidence="14">NM-5</strain>
    </source>
</reference>
<evidence type="ECO:0000259" key="12">
    <source>
        <dbReference type="Pfam" id="PF16332"/>
    </source>
</evidence>
<protein>
    <submittedName>
        <fullName evidence="13">Heparinase II/III-like protein</fullName>
    </submittedName>
</protein>
<dbReference type="Pfam" id="PF07940">
    <property type="entry name" value="Hepar_II_III_C"/>
    <property type="match status" value="1"/>
</dbReference>
<dbReference type="RefSeq" id="WP_075078084.1">
    <property type="nucleotide sequence ID" value="NZ_BDCO01000002.1"/>
</dbReference>
<dbReference type="GO" id="GO:0016020">
    <property type="term" value="C:membrane"/>
    <property type="evidence" value="ECO:0007669"/>
    <property type="project" value="UniProtKB-SubCell"/>
</dbReference>
<keyword evidence="8" id="KW-0413">Isomerase</keyword>
<evidence type="ECO:0000313" key="14">
    <source>
        <dbReference type="Proteomes" id="UP000076023"/>
    </source>
</evidence>
<dbReference type="STRING" id="690879.TSACC_2640"/>
<keyword evidence="4 10" id="KW-0732">Signal</keyword>
<evidence type="ECO:0000256" key="6">
    <source>
        <dbReference type="ARBA" id="ARBA00023136"/>
    </source>
</evidence>
<evidence type="ECO:0000313" key="13">
    <source>
        <dbReference type="EMBL" id="GAT32242.1"/>
    </source>
</evidence>
<sequence length="915" mass="100772">MKVSLALLCAAVVSLHAETVADLQHWNLTGGVEMDSARPGPSGGPSMKIPPRSTASLKLRDSDGSGKVSFLVYDDGTIASPGKARAVGPRWGTGEANGRICVGAIMYAGFLQPEGSYCLIDCLPSDRMAWQAMKFLGARGSAGWKKWEFDFDPAKGLTVSIDGKEVPKRYFDWNSSQITGFNALTFWGDDSPAGSAQTIWIADISYDLGPPMTVKPGDVPQPKPPLPVAKGPAPEEETEKSSEPPVMARMDGYAPATTLLGDLKGLKVALAEGYAARHPRLLFFSDDREALQKRALERPDLWNAVLANAEGVRAEQGTPNSDQVRGGAKYWRVERIESAALAWFVTGDASYAEGAIRWMVAHCKEDTWGIHYRPNLDLEASWYLYHIAVGYDILRDQMSEADRAIVRNGLIEHARYVYLDHDPNKTEKVPFDQNHTYIPAVALMATALALIDDVPEAKYWLTRSYAILRRSRYVQSEDGYYYEGFGYWTYALNWQARGAELLARATGENLFQIPVLRDSWLFGLHLSLPGTPGAFGIGDSVGWTEGKLGPRKTNNHAMLWEIAAQAGSPESRTVGDLYQRRTPEQDYPATAFLWFNPTPEPKPLDQIPPYHYFPDHDVVAWRSGWGDDATSYIFRCGPPLGHKAADKMKQMTDWVLNCGHVHPDIGSFWMFAKGAYLAIDTGYTAAKWTRDHNTLLVDGKGQGQDGTYWNEKGIPYKDFDEARIISQYLGADYGFARGSFGSAYRRNAPGVDLTRSLVMTKRWLLVVDDMAADKARSLTWLCHSIGEFSRDGASYLSRQAGAALAVLPLFPVDAAAVSQPTIVAAGNAPGPGKQEQRGYQLAISTSAPTDRTRFVNLLVPLGPDEHPPVAKLLKNDGDLLEWEVLWSDGKTEHIAVDLGWKQGATPGPVTITSRQ</sequence>
<dbReference type="GO" id="GO:0030313">
    <property type="term" value="C:cell envelope"/>
    <property type="evidence" value="ECO:0007669"/>
    <property type="project" value="UniProtKB-SubCell"/>
</dbReference>
<keyword evidence="7" id="KW-0325">Glycoprotein</keyword>
<evidence type="ECO:0000256" key="3">
    <source>
        <dbReference type="ARBA" id="ARBA00022692"/>
    </source>
</evidence>
<dbReference type="EMBL" id="BDCO01000002">
    <property type="protein sequence ID" value="GAT32242.1"/>
    <property type="molecule type" value="Genomic_DNA"/>
</dbReference>
<name>A0A146G478_TERSA</name>
<keyword evidence="5" id="KW-1133">Transmembrane helix</keyword>
<feature type="domain" description="Heparinase II/III-like C-terminal" evidence="11">
    <location>
        <begin position="610"/>
        <end position="847"/>
    </location>
</feature>
<comment type="caution">
    <text evidence="13">The sequence shown here is derived from an EMBL/GenBank/DDBJ whole genome shotgun (WGS) entry which is preliminary data.</text>
</comment>
<evidence type="ECO:0000256" key="7">
    <source>
        <dbReference type="ARBA" id="ARBA00023180"/>
    </source>
</evidence>
<evidence type="ECO:0000256" key="4">
    <source>
        <dbReference type="ARBA" id="ARBA00022729"/>
    </source>
</evidence>
<accession>A0A146G478</accession>
<keyword evidence="14" id="KW-1185">Reference proteome</keyword>
<evidence type="ECO:0000259" key="11">
    <source>
        <dbReference type="Pfam" id="PF07940"/>
    </source>
</evidence>
<evidence type="ECO:0000256" key="2">
    <source>
        <dbReference type="ARBA" id="ARBA00004196"/>
    </source>
</evidence>
<dbReference type="InterPro" id="IPR012480">
    <property type="entry name" value="Hepar_II_III_C"/>
</dbReference>
<comment type="subcellular location">
    <subcellularLocation>
        <location evidence="2">Cell envelope</location>
    </subcellularLocation>
    <subcellularLocation>
        <location evidence="1">Membrane</location>
        <topology evidence="1">Multi-pass membrane protein</topology>
    </subcellularLocation>
</comment>
<evidence type="ECO:0000256" key="8">
    <source>
        <dbReference type="ARBA" id="ARBA00023235"/>
    </source>
</evidence>
<feature type="region of interest" description="Disordered" evidence="9">
    <location>
        <begin position="32"/>
        <end position="61"/>
    </location>
</feature>
<dbReference type="Pfam" id="PF16332">
    <property type="entry name" value="DUF4962"/>
    <property type="match status" value="1"/>
</dbReference>
<dbReference type="InterPro" id="IPR052447">
    <property type="entry name" value="Dermatan-Sulfate_Isomerase"/>
</dbReference>
<dbReference type="InParanoid" id="A0A146G478"/>
<dbReference type="GO" id="GO:0016829">
    <property type="term" value="F:lyase activity"/>
    <property type="evidence" value="ECO:0007669"/>
    <property type="project" value="InterPro"/>
</dbReference>
<evidence type="ECO:0000256" key="9">
    <source>
        <dbReference type="SAM" id="MobiDB-lite"/>
    </source>
</evidence>
<dbReference type="OrthoDB" id="182272at2"/>
<dbReference type="GO" id="GO:0047757">
    <property type="term" value="F:chondroitin-glucuronate 5-epimerase activity"/>
    <property type="evidence" value="ECO:0007669"/>
    <property type="project" value="TreeGrafter"/>
</dbReference>
<evidence type="ECO:0000256" key="1">
    <source>
        <dbReference type="ARBA" id="ARBA00004141"/>
    </source>
</evidence>
<dbReference type="PANTHER" id="PTHR15532">
    <property type="match status" value="1"/>
</dbReference>
<proteinExistence type="predicted"/>
<dbReference type="SUPFAM" id="SSF48230">
    <property type="entry name" value="Chondroitin AC/alginate lyase"/>
    <property type="match status" value="1"/>
</dbReference>
<dbReference type="InterPro" id="IPR032518">
    <property type="entry name" value="HepII_N"/>
</dbReference>
<gene>
    <name evidence="13" type="ORF">TSACC_2640</name>
</gene>
<organism evidence="13 14">
    <name type="scientific">Terrimicrobium sacchariphilum</name>
    <dbReference type="NCBI Taxonomy" id="690879"/>
    <lineage>
        <taxon>Bacteria</taxon>
        <taxon>Pseudomonadati</taxon>
        <taxon>Verrucomicrobiota</taxon>
        <taxon>Terrimicrobiia</taxon>
        <taxon>Terrimicrobiales</taxon>
        <taxon>Terrimicrobiaceae</taxon>
        <taxon>Terrimicrobium</taxon>
    </lineage>
</organism>
<keyword evidence="3" id="KW-0812">Transmembrane</keyword>
<feature type="chain" id="PRO_5007524364" evidence="10">
    <location>
        <begin position="18"/>
        <end position="915"/>
    </location>
</feature>
<dbReference type="Proteomes" id="UP000076023">
    <property type="component" value="Unassembled WGS sequence"/>
</dbReference>
<evidence type="ECO:0000256" key="5">
    <source>
        <dbReference type="ARBA" id="ARBA00022989"/>
    </source>
</evidence>
<evidence type="ECO:0000256" key="10">
    <source>
        <dbReference type="SAM" id="SignalP"/>
    </source>
</evidence>
<dbReference type="AlphaFoldDB" id="A0A146G478"/>
<feature type="domain" description="Heparinase II N-terminal" evidence="12">
    <location>
        <begin position="335"/>
        <end position="530"/>
    </location>
</feature>
<feature type="signal peptide" evidence="10">
    <location>
        <begin position="1"/>
        <end position="17"/>
    </location>
</feature>
<dbReference type="Gene3D" id="1.50.10.100">
    <property type="entry name" value="Chondroitin AC/alginate lyase"/>
    <property type="match status" value="1"/>
</dbReference>
<feature type="region of interest" description="Disordered" evidence="9">
    <location>
        <begin position="214"/>
        <end position="247"/>
    </location>
</feature>
<dbReference type="InterPro" id="IPR008929">
    <property type="entry name" value="Chondroitin_lyas"/>
</dbReference>